<name>A0A2A4YFC3_UNCAE</name>
<dbReference type="Proteomes" id="UP000217838">
    <property type="component" value="Unassembled WGS sequence"/>
</dbReference>
<gene>
    <name evidence="1" type="ORF">COB11_06040</name>
</gene>
<proteinExistence type="predicted"/>
<dbReference type="AlphaFoldDB" id="A0A2A4YFC3"/>
<dbReference type="EMBL" id="NVUU01000075">
    <property type="protein sequence ID" value="PCI93025.1"/>
    <property type="molecule type" value="Genomic_DNA"/>
</dbReference>
<organism evidence="1 2">
    <name type="scientific">Aerophobetes bacterium</name>
    <dbReference type="NCBI Taxonomy" id="2030807"/>
    <lineage>
        <taxon>Bacteria</taxon>
        <taxon>Candidatus Aerophobota</taxon>
    </lineage>
</organism>
<protein>
    <submittedName>
        <fullName evidence="1">Uncharacterized protein</fullName>
    </submittedName>
</protein>
<reference evidence="2" key="1">
    <citation type="submission" date="2017-08" db="EMBL/GenBank/DDBJ databases">
        <title>A dynamic microbial community with high functional redundancy inhabits the cold, oxic subseafloor aquifer.</title>
        <authorList>
            <person name="Tully B.J."/>
            <person name="Wheat C.G."/>
            <person name="Glazer B.T."/>
            <person name="Huber J.A."/>
        </authorList>
    </citation>
    <scope>NUCLEOTIDE SEQUENCE [LARGE SCALE GENOMIC DNA]</scope>
</reference>
<evidence type="ECO:0000313" key="2">
    <source>
        <dbReference type="Proteomes" id="UP000217838"/>
    </source>
</evidence>
<sequence>MLFTYHLKFFQIPMGQFYLLWYNGIKDFINVLNDLVLNPPSEKDIFLYLNYTERDHERRISIADRFADRPIDRKKALHFQSFGVKFLDLNLFFLLLA</sequence>
<accession>A0A2A4YFC3</accession>
<comment type="caution">
    <text evidence="1">The sequence shown here is derived from an EMBL/GenBank/DDBJ whole genome shotgun (WGS) entry which is preliminary data.</text>
</comment>
<evidence type="ECO:0000313" key="1">
    <source>
        <dbReference type="EMBL" id="PCI93025.1"/>
    </source>
</evidence>